<feature type="transmembrane region" description="Helical" evidence="7">
    <location>
        <begin position="247"/>
        <end position="267"/>
    </location>
</feature>
<dbReference type="PIRSF" id="PIRSF006060">
    <property type="entry name" value="AA_transporter"/>
    <property type="match status" value="1"/>
</dbReference>
<dbReference type="AlphaFoldDB" id="A0A0R1HLU9"/>
<feature type="transmembrane region" description="Helical" evidence="7">
    <location>
        <begin position="82"/>
        <end position="102"/>
    </location>
</feature>
<keyword evidence="4 7" id="KW-0812">Transmembrane</keyword>
<gene>
    <name evidence="8" type="ORF">FC66_GL000160</name>
</gene>
<feature type="transmembrane region" description="Helical" evidence="7">
    <location>
        <begin position="438"/>
        <end position="457"/>
    </location>
</feature>
<feature type="transmembrane region" description="Helical" evidence="7">
    <location>
        <begin position="38"/>
        <end position="61"/>
    </location>
</feature>
<dbReference type="PANTHER" id="PTHR42770">
    <property type="entry name" value="AMINO ACID TRANSPORTER-RELATED"/>
    <property type="match status" value="1"/>
</dbReference>
<keyword evidence="5 7" id="KW-1133">Transmembrane helix</keyword>
<comment type="subcellular location">
    <subcellularLocation>
        <location evidence="1">Cell membrane</location>
        <topology evidence="1">Multi-pass membrane protein</topology>
    </subcellularLocation>
</comment>
<name>A0A0R1HLU9_9LACO</name>
<protein>
    <submittedName>
        <fullName evidence="8">Inner membrane transporter YjeM</fullName>
    </submittedName>
</protein>
<dbReference type="Proteomes" id="UP000051450">
    <property type="component" value="Unassembled WGS sequence"/>
</dbReference>
<keyword evidence="2" id="KW-0813">Transport</keyword>
<keyword evidence="3" id="KW-1003">Cell membrane</keyword>
<organism evidence="8 9">
    <name type="scientific">Dellaglioa algida DSM 15638</name>
    <dbReference type="NCBI Taxonomy" id="1423719"/>
    <lineage>
        <taxon>Bacteria</taxon>
        <taxon>Bacillati</taxon>
        <taxon>Bacillota</taxon>
        <taxon>Bacilli</taxon>
        <taxon>Lactobacillales</taxon>
        <taxon>Lactobacillaceae</taxon>
        <taxon>Dellaglioa</taxon>
    </lineage>
</organism>
<accession>A0A0R1HLU9</accession>
<keyword evidence="6 7" id="KW-0472">Membrane</keyword>
<evidence type="ECO:0000313" key="9">
    <source>
        <dbReference type="Proteomes" id="UP000051450"/>
    </source>
</evidence>
<feature type="transmembrane region" description="Helical" evidence="7">
    <location>
        <begin position="161"/>
        <end position="186"/>
    </location>
</feature>
<dbReference type="OrthoDB" id="92719at2"/>
<reference evidence="8 9" key="1">
    <citation type="journal article" date="2015" name="Genome Announc.">
        <title>Expanding the biotechnology potential of lactobacilli through comparative genomics of 213 strains and associated genera.</title>
        <authorList>
            <person name="Sun Z."/>
            <person name="Harris H.M."/>
            <person name="McCann A."/>
            <person name="Guo C."/>
            <person name="Argimon S."/>
            <person name="Zhang W."/>
            <person name="Yang X."/>
            <person name="Jeffery I.B."/>
            <person name="Cooney J.C."/>
            <person name="Kagawa T.F."/>
            <person name="Liu W."/>
            <person name="Song Y."/>
            <person name="Salvetti E."/>
            <person name="Wrobel A."/>
            <person name="Rasinkangas P."/>
            <person name="Parkhill J."/>
            <person name="Rea M.C."/>
            <person name="O'Sullivan O."/>
            <person name="Ritari J."/>
            <person name="Douillard F.P."/>
            <person name="Paul Ross R."/>
            <person name="Yang R."/>
            <person name="Briner A.E."/>
            <person name="Felis G.E."/>
            <person name="de Vos W.M."/>
            <person name="Barrangou R."/>
            <person name="Klaenhammer T.R."/>
            <person name="Caufield P.W."/>
            <person name="Cui Y."/>
            <person name="Zhang H."/>
            <person name="O'Toole P.W."/>
        </authorList>
    </citation>
    <scope>NUCLEOTIDE SEQUENCE [LARGE SCALE GENOMIC DNA]</scope>
    <source>
        <strain evidence="8 9">DSM 15638</strain>
    </source>
</reference>
<dbReference type="InterPro" id="IPR002293">
    <property type="entry name" value="AA/rel_permease1"/>
</dbReference>
<evidence type="ECO:0000256" key="7">
    <source>
        <dbReference type="SAM" id="Phobius"/>
    </source>
</evidence>
<dbReference type="PANTHER" id="PTHR42770:SF15">
    <property type="entry name" value="GLUTAMATE_GAMMA-AMINOBUTYRATE ANTIPORTER-RELATED"/>
    <property type="match status" value="1"/>
</dbReference>
<evidence type="ECO:0000313" key="8">
    <source>
        <dbReference type="EMBL" id="KRK46537.1"/>
    </source>
</evidence>
<feature type="transmembrane region" description="Helical" evidence="7">
    <location>
        <begin position="323"/>
        <end position="344"/>
    </location>
</feature>
<dbReference type="GO" id="GO:0022857">
    <property type="term" value="F:transmembrane transporter activity"/>
    <property type="evidence" value="ECO:0007669"/>
    <property type="project" value="InterPro"/>
</dbReference>
<feature type="transmembrane region" description="Helical" evidence="7">
    <location>
        <begin position="12"/>
        <end position="32"/>
    </location>
</feature>
<dbReference type="InterPro" id="IPR050367">
    <property type="entry name" value="APC_superfamily"/>
</dbReference>
<dbReference type="Pfam" id="PF13520">
    <property type="entry name" value="AA_permease_2"/>
    <property type="match status" value="1"/>
</dbReference>
<keyword evidence="9" id="KW-1185">Reference proteome</keyword>
<evidence type="ECO:0000256" key="6">
    <source>
        <dbReference type="ARBA" id="ARBA00023136"/>
    </source>
</evidence>
<dbReference type="PATRIC" id="fig|1423719.4.peg.162"/>
<feature type="transmembrane region" description="Helical" evidence="7">
    <location>
        <begin position="206"/>
        <end position="226"/>
    </location>
</feature>
<feature type="transmembrane region" description="Helical" evidence="7">
    <location>
        <begin position="122"/>
        <end position="149"/>
    </location>
</feature>
<dbReference type="GO" id="GO:0005886">
    <property type="term" value="C:plasma membrane"/>
    <property type="evidence" value="ECO:0007669"/>
    <property type="project" value="UniProtKB-SubCell"/>
</dbReference>
<proteinExistence type="predicted"/>
<evidence type="ECO:0000256" key="4">
    <source>
        <dbReference type="ARBA" id="ARBA00022692"/>
    </source>
</evidence>
<feature type="transmembrane region" description="Helical" evidence="7">
    <location>
        <begin position="365"/>
        <end position="385"/>
    </location>
</feature>
<dbReference type="RefSeq" id="WP_057973481.1">
    <property type="nucleotide sequence ID" value="NZ_AZDI01000001.1"/>
</dbReference>
<feature type="transmembrane region" description="Helical" evidence="7">
    <location>
        <begin position="463"/>
        <end position="481"/>
    </location>
</feature>
<evidence type="ECO:0000256" key="3">
    <source>
        <dbReference type="ARBA" id="ARBA00022475"/>
    </source>
</evidence>
<dbReference type="EMBL" id="AZDI01000001">
    <property type="protein sequence ID" value="KRK46537.1"/>
    <property type="molecule type" value="Genomic_DNA"/>
</dbReference>
<feature type="transmembrane region" description="Helical" evidence="7">
    <location>
        <begin position="397"/>
        <end position="417"/>
    </location>
</feature>
<sequence>MDKQKKISLTSFILMIFTTIFGFANTPVAFIQMGYASIIWYVLAAFFFFLPTALMFAEYGSALNESKGGIYSWLAESIGPKLAFMGTFIWLFSWIVWMVSIASKVWIPLSTIFAGSDQTQSWAIFGLSSTQTIGILAILWIVMVTFVASRGISSIAKISSIGGIAILGLNALFLILSVIILIVNHGALQEPWHGMTSIITSRNPNYQSPIALVSFIVFAIFAYGGMESVSGVTDSIKNPKKNFPKGLIVSTLLILFAYSISIFFWGVSTNWSKLGGQNANLGNISYVLMENLGNFAGQSFGMSASASTIFGHTLARITGLSMFMAYTGAFFVLIYSPLKSFILGTPKEIWTPRMTKLNKHNIPEFAMWVQAIVVIVIIMAVSFGGSNSTLFYSKLTLMGNISTSVPYLFLIGAFPFFKKRQDLNRPFEVYKNKTMTNIITIFVWLVLAFGIIFTVISDSLSNALWMVAGPVISGLVAFLYYSRYERKLKNK</sequence>
<comment type="caution">
    <text evidence="8">The sequence shown here is derived from an EMBL/GenBank/DDBJ whole genome shotgun (WGS) entry which is preliminary data.</text>
</comment>
<evidence type="ECO:0000256" key="5">
    <source>
        <dbReference type="ARBA" id="ARBA00022989"/>
    </source>
</evidence>
<evidence type="ECO:0000256" key="2">
    <source>
        <dbReference type="ARBA" id="ARBA00022448"/>
    </source>
</evidence>
<dbReference type="Gene3D" id="1.20.1740.10">
    <property type="entry name" value="Amino acid/polyamine transporter I"/>
    <property type="match status" value="1"/>
</dbReference>
<dbReference type="NCBIfam" id="NF011775">
    <property type="entry name" value="PRK15238.1"/>
    <property type="match status" value="1"/>
</dbReference>
<dbReference type="STRING" id="1423719.FC66_GL000160"/>
<evidence type="ECO:0000256" key="1">
    <source>
        <dbReference type="ARBA" id="ARBA00004651"/>
    </source>
</evidence>